<dbReference type="InterPro" id="IPR036412">
    <property type="entry name" value="HAD-like_sf"/>
</dbReference>
<accession>A0A1W4W910</accession>
<dbReference type="InParanoid" id="A0A1W4W910"/>
<proteinExistence type="inferred from homology"/>
<name>A0A1W4W910_AGRPL</name>
<dbReference type="GO" id="GO:0046872">
    <property type="term" value="F:metal ion binding"/>
    <property type="evidence" value="ECO:0007669"/>
    <property type="project" value="UniProtKB-KW"/>
</dbReference>
<organism evidence="9 10">
    <name type="scientific">Agrilus planipennis</name>
    <name type="common">Emerald ash borer</name>
    <name type="synonym">Agrilus marcopoli</name>
    <dbReference type="NCBI Taxonomy" id="224129"/>
    <lineage>
        <taxon>Eukaryota</taxon>
        <taxon>Metazoa</taxon>
        <taxon>Ecdysozoa</taxon>
        <taxon>Arthropoda</taxon>
        <taxon>Hexapoda</taxon>
        <taxon>Insecta</taxon>
        <taxon>Pterygota</taxon>
        <taxon>Neoptera</taxon>
        <taxon>Endopterygota</taxon>
        <taxon>Coleoptera</taxon>
        <taxon>Polyphaga</taxon>
        <taxon>Elateriformia</taxon>
        <taxon>Buprestoidea</taxon>
        <taxon>Buprestidae</taxon>
        <taxon>Agrilinae</taxon>
        <taxon>Agrilus</taxon>
    </lineage>
</organism>
<dbReference type="InterPro" id="IPR006439">
    <property type="entry name" value="HAD-SF_hydro_IA"/>
</dbReference>
<keyword evidence="5" id="KW-0460">Magnesium</keyword>
<dbReference type="GO" id="GO:1990738">
    <property type="term" value="F:pseudouridine 5'-phosphatase activity"/>
    <property type="evidence" value="ECO:0007669"/>
    <property type="project" value="UniProtKB-EC"/>
</dbReference>
<evidence type="ECO:0000256" key="5">
    <source>
        <dbReference type="ARBA" id="ARBA00022842"/>
    </source>
</evidence>
<dbReference type="SUPFAM" id="SSF56784">
    <property type="entry name" value="HAD-like"/>
    <property type="match status" value="1"/>
</dbReference>
<dbReference type="Proteomes" id="UP000192223">
    <property type="component" value="Unplaced"/>
</dbReference>
<evidence type="ECO:0000256" key="3">
    <source>
        <dbReference type="ARBA" id="ARBA00022723"/>
    </source>
</evidence>
<comment type="catalytic activity">
    <reaction evidence="6">
        <text>psi-UMP + H2O = pseudouridine + phosphate</text>
        <dbReference type="Rhea" id="RHEA:10944"/>
        <dbReference type="ChEBI" id="CHEBI:15377"/>
        <dbReference type="ChEBI" id="CHEBI:17802"/>
        <dbReference type="ChEBI" id="CHEBI:43474"/>
        <dbReference type="ChEBI" id="CHEBI:58380"/>
        <dbReference type="EC" id="3.1.3.96"/>
    </reaction>
</comment>
<dbReference type="Gene3D" id="1.10.150.240">
    <property type="entry name" value="Putative phosphatase, domain 2"/>
    <property type="match status" value="1"/>
</dbReference>
<comment type="similarity">
    <text evidence="2">Belongs to the HAD-like hydrolase superfamily. CbbY/CbbZ/Gph/YieH family.</text>
</comment>
<dbReference type="Pfam" id="PF13419">
    <property type="entry name" value="HAD_2"/>
    <property type="match status" value="1"/>
</dbReference>
<evidence type="ECO:0000256" key="4">
    <source>
        <dbReference type="ARBA" id="ARBA00022801"/>
    </source>
</evidence>
<dbReference type="AlphaFoldDB" id="A0A1W4W910"/>
<evidence type="ECO:0000313" key="10">
    <source>
        <dbReference type="RefSeq" id="XP_018320549.1"/>
    </source>
</evidence>
<evidence type="ECO:0000313" key="9">
    <source>
        <dbReference type="Proteomes" id="UP000192223"/>
    </source>
</evidence>
<sequence length="236" mass="26568">MNRFYSNAVNGFKKVSHVIFDVDGLLIDSEKIYRKAISEIARNHGKQYTIDIQAKIVGTPERESSRIAVTEMKLPISVDEFQKLFRKISYLYLSSVPLLAGAERIVRHFHSSNVPIAVATSSNEDAFRIKMQNHQELFSLFNHIVCGGTDPHVKAGKPHPDIFLVCASRFPEKPSPEQCLVFEDSHNGVLAAKSANMQCVMVPDERLTDEYRKDATVVLSTLHDFKPELFGLPPLN</sequence>
<dbReference type="InterPro" id="IPR041492">
    <property type="entry name" value="HAD_2"/>
</dbReference>
<keyword evidence="9" id="KW-1185">Reference proteome</keyword>
<dbReference type="InterPro" id="IPR023198">
    <property type="entry name" value="PGP-like_dom2"/>
</dbReference>
<dbReference type="FunCoup" id="A0A1W4W910">
    <property type="interactions" value="424"/>
</dbReference>
<dbReference type="FunFam" id="1.10.150.240:FF:000001">
    <property type="entry name" value="Haloacid dehalogenase-like hydrolase domain"/>
    <property type="match status" value="1"/>
</dbReference>
<comment type="cofactor">
    <cofactor evidence="1">
        <name>Mg(2+)</name>
        <dbReference type="ChEBI" id="CHEBI:18420"/>
    </cofactor>
</comment>
<keyword evidence="4" id="KW-0378">Hydrolase</keyword>
<gene>
    <name evidence="10" type="primary">LOC108733749</name>
</gene>
<dbReference type="Gene3D" id="3.40.50.1000">
    <property type="entry name" value="HAD superfamily/HAD-like"/>
    <property type="match status" value="1"/>
</dbReference>
<evidence type="ECO:0000256" key="6">
    <source>
        <dbReference type="ARBA" id="ARBA00052504"/>
    </source>
</evidence>
<reference evidence="10" key="1">
    <citation type="submission" date="2025-08" db="UniProtKB">
        <authorList>
            <consortium name="RefSeq"/>
        </authorList>
    </citation>
    <scope>IDENTIFICATION</scope>
    <source>
        <tissue evidence="10">Entire body</tissue>
    </source>
</reference>
<dbReference type="OrthoDB" id="40579at2759"/>
<keyword evidence="3" id="KW-0479">Metal-binding</keyword>
<dbReference type="EC" id="3.1.3.96" evidence="7"/>
<protein>
    <recommendedName>
        <fullName evidence="7">pseudouridine 5'-phosphatase</fullName>
        <ecNumber evidence="7">3.1.3.96</ecNumber>
    </recommendedName>
    <alternativeName>
        <fullName evidence="8">Pseudouridine-5'-monophosphatase</fullName>
    </alternativeName>
</protein>
<dbReference type="RefSeq" id="XP_018320549.1">
    <property type="nucleotide sequence ID" value="XM_018465047.1"/>
</dbReference>
<dbReference type="NCBIfam" id="TIGR01509">
    <property type="entry name" value="HAD-SF-IA-v3"/>
    <property type="match status" value="1"/>
</dbReference>
<evidence type="ECO:0000256" key="2">
    <source>
        <dbReference type="ARBA" id="ARBA00006171"/>
    </source>
</evidence>
<dbReference type="SFLD" id="SFLDG01129">
    <property type="entry name" value="C1.5:_HAD__Beta-PGM__Phosphata"/>
    <property type="match status" value="1"/>
</dbReference>
<evidence type="ECO:0000256" key="8">
    <source>
        <dbReference type="ARBA" id="ARBA00083904"/>
    </source>
</evidence>
<dbReference type="SFLD" id="SFLDS00003">
    <property type="entry name" value="Haloacid_Dehalogenase"/>
    <property type="match status" value="1"/>
</dbReference>
<dbReference type="PANTHER" id="PTHR18901:SF38">
    <property type="entry name" value="PSEUDOURIDINE-5'-PHOSPHATASE"/>
    <property type="match status" value="1"/>
</dbReference>
<dbReference type="GeneID" id="108733749"/>
<evidence type="ECO:0000256" key="7">
    <source>
        <dbReference type="ARBA" id="ARBA00066578"/>
    </source>
</evidence>
<dbReference type="PANTHER" id="PTHR18901">
    <property type="entry name" value="2-DEOXYGLUCOSE-6-PHOSPHATE PHOSPHATASE 2"/>
    <property type="match status" value="1"/>
</dbReference>
<dbReference type="FunFam" id="3.40.50.1000:FF:000055">
    <property type="entry name" value="Haloacid dehalogenase-like hydrolase family protein"/>
    <property type="match status" value="1"/>
</dbReference>
<dbReference type="STRING" id="224129.A0A1W4W910"/>
<dbReference type="InterPro" id="IPR023214">
    <property type="entry name" value="HAD_sf"/>
</dbReference>
<evidence type="ECO:0000256" key="1">
    <source>
        <dbReference type="ARBA" id="ARBA00001946"/>
    </source>
</evidence>